<comment type="caution">
    <text evidence="1">The sequence shown here is derived from an EMBL/GenBank/DDBJ whole genome shotgun (WGS) entry which is preliminary data.</text>
</comment>
<evidence type="ECO:0000313" key="2">
    <source>
        <dbReference type="Proteomes" id="UP000249177"/>
    </source>
</evidence>
<sequence>MIQFILICTSSGKSAVPFDKSQKNKTEIDILKFLSLKINSFDIVIRFSQPIIEFRSHDYRWINCNSDRIVHEFCPKIIKLKGATLVRANRNIEIWEVNKKIKTVLLWVLIPRHLFIDKLY</sequence>
<dbReference type="AlphaFoldDB" id="A0A2W7UB51"/>
<accession>A0A2W7UB51</accession>
<dbReference type="Proteomes" id="UP000249177">
    <property type="component" value="Unassembled WGS sequence"/>
</dbReference>
<organism evidence="1 2">
    <name type="scientific">Flavobacterium aquariorum</name>
    <dbReference type="NCBI Taxonomy" id="2217670"/>
    <lineage>
        <taxon>Bacteria</taxon>
        <taxon>Pseudomonadati</taxon>
        <taxon>Bacteroidota</taxon>
        <taxon>Flavobacteriia</taxon>
        <taxon>Flavobacteriales</taxon>
        <taxon>Flavobacteriaceae</taxon>
        <taxon>Flavobacterium</taxon>
    </lineage>
</organism>
<keyword evidence="2" id="KW-1185">Reference proteome</keyword>
<reference evidence="1 2" key="1">
    <citation type="submission" date="2018-06" db="EMBL/GenBank/DDBJ databases">
        <title>Flavobacterium sp IMCC34762, genome.</title>
        <authorList>
            <person name="Joung Y."/>
            <person name="Cho J."/>
            <person name="Song J."/>
        </authorList>
    </citation>
    <scope>NUCLEOTIDE SEQUENCE [LARGE SCALE GENOMIC DNA]</scope>
    <source>
        <strain evidence="1 2">IMCC34762</strain>
    </source>
</reference>
<protein>
    <submittedName>
        <fullName evidence="1">Uncharacterized protein</fullName>
    </submittedName>
</protein>
<proteinExistence type="predicted"/>
<gene>
    <name evidence="1" type="ORF">DOS84_15100</name>
</gene>
<dbReference type="EMBL" id="QKXH01000010">
    <property type="protein sequence ID" value="PZX92447.1"/>
    <property type="molecule type" value="Genomic_DNA"/>
</dbReference>
<evidence type="ECO:0000313" key="1">
    <source>
        <dbReference type="EMBL" id="PZX92447.1"/>
    </source>
</evidence>
<name>A0A2W7UB51_9FLAO</name>